<evidence type="ECO:0000256" key="8">
    <source>
        <dbReference type="SAM" id="SignalP"/>
    </source>
</evidence>
<sequence length="250" mass="28051">MFNMKKISLAILLVLHGMFAFAQADTAFSPDWEKKLFNSEFALPILIDAALKNAAELEHADAGKLMALEQKKILKKRFYSGFALTSSYQYGTWNNFGWGGEPVNSFNAFDAPLRANYSVGFNVALPLGELLSRHNTIKQQDLAIAQVEAGRKLTEREIRQRVITMYQSIVLAKSQLELHQQAYQSAVVGNELAEKQFKAGEIMIDVMSTVQQNYTTTAVALESARINYETNLLMMEETIGMSIIDLIQIK</sequence>
<dbReference type="GO" id="GO:0015562">
    <property type="term" value="F:efflux transmembrane transporter activity"/>
    <property type="evidence" value="ECO:0007669"/>
    <property type="project" value="InterPro"/>
</dbReference>
<dbReference type="GO" id="GO:0015288">
    <property type="term" value="F:porin activity"/>
    <property type="evidence" value="ECO:0007669"/>
    <property type="project" value="TreeGrafter"/>
</dbReference>
<keyword evidence="3" id="KW-0813">Transport</keyword>
<dbReference type="EMBL" id="VRTY01000088">
    <property type="protein sequence ID" value="TXK33791.1"/>
    <property type="molecule type" value="Genomic_DNA"/>
</dbReference>
<proteinExistence type="inferred from homology"/>
<keyword evidence="8" id="KW-0732">Signal</keyword>
<evidence type="ECO:0000256" key="7">
    <source>
        <dbReference type="ARBA" id="ARBA00023237"/>
    </source>
</evidence>
<feature type="signal peptide" evidence="8">
    <location>
        <begin position="1"/>
        <end position="24"/>
    </location>
</feature>
<comment type="similarity">
    <text evidence="2">Belongs to the outer membrane factor (OMF) (TC 1.B.17) family.</text>
</comment>
<name>A0A5C8J941_9BACT</name>
<dbReference type="AlphaFoldDB" id="A0A5C8J941"/>
<gene>
    <name evidence="9" type="ORF">FVR03_18640</name>
</gene>
<dbReference type="SUPFAM" id="SSF56954">
    <property type="entry name" value="Outer membrane efflux proteins (OEP)"/>
    <property type="match status" value="1"/>
</dbReference>
<feature type="chain" id="PRO_5023045163" evidence="8">
    <location>
        <begin position="25"/>
        <end position="250"/>
    </location>
</feature>
<dbReference type="Gene3D" id="1.20.1600.10">
    <property type="entry name" value="Outer membrane efflux proteins (OEP)"/>
    <property type="match status" value="1"/>
</dbReference>
<keyword evidence="6" id="KW-0472">Membrane</keyword>
<dbReference type="GO" id="GO:0009279">
    <property type="term" value="C:cell outer membrane"/>
    <property type="evidence" value="ECO:0007669"/>
    <property type="project" value="UniProtKB-SubCell"/>
</dbReference>
<comment type="subcellular location">
    <subcellularLocation>
        <location evidence="1">Cell outer membrane</location>
    </subcellularLocation>
</comment>
<keyword evidence="7" id="KW-0998">Cell outer membrane</keyword>
<dbReference type="OrthoDB" id="823635at2"/>
<evidence type="ECO:0000313" key="9">
    <source>
        <dbReference type="EMBL" id="TXK33791.1"/>
    </source>
</evidence>
<comment type="caution">
    <text evidence="9">The sequence shown here is derived from an EMBL/GenBank/DDBJ whole genome shotgun (WGS) entry which is preliminary data.</text>
</comment>
<keyword evidence="4" id="KW-1134">Transmembrane beta strand</keyword>
<evidence type="ECO:0000256" key="3">
    <source>
        <dbReference type="ARBA" id="ARBA00022448"/>
    </source>
</evidence>
<dbReference type="Proteomes" id="UP000321926">
    <property type="component" value="Unassembled WGS sequence"/>
</dbReference>
<reference evidence="9 10" key="1">
    <citation type="submission" date="2019-08" db="EMBL/GenBank/DDBJ databases">
        <authorList>
            <person name="Shi S."/>
        </authorList>
    </citation>
    <scope>NUCLEOTIDE SEQUENCE [LARGE SCALE GENOMIC DNA]</scope>
    <source>
        <strain evidence="9 10">GY10130</strain>
    </source>
</reference>
<evidence type="ECO:0000256" key="2">
    <source>
        <dbReference type="ARBA" id="ARBA00007613"/>
    </source>
</evidence>
<dbReference type="InterPro" id="IPR003423">
    <property type="entry name" value="OMP_efflux"/>
</dbReference>
<evidence type="ECO:0000256" key="5">
    <source>
        <dbReference type="ARBA" id="ARBA00022692"/>
    </source>
</evidence>
<dbReference type="InterPro" id="IPR051906">
    <property type="entry name" value="TolC-like"/>
</dbReference>
<keyword evidence="5" id="KW-0812">Transmembrane</keyword>
<evidence type="ECO:0000256" key="4">
    <source>
        <dbReference type="ARBA" id="ARBA00022452"/>
    </source>
</evidence>
<evidence type="ECO:0000256" key="6">
    <source>
        <dbReference type="ARBA" id="ARBA00023136"/>
    </source>
</evidence>
<evidence type="ECO:0000256" key="1">
    <source>
        <dbReference type="ARBA" id="ARBA00004442"/>
    </source>
</evidence>
<dbReference type="PANTHER" id="PTHR30026">
    <property type="entry name" value="OUTER MEMBRANE PROTEIN TOLC"/>
    <property type="match status" value="1"/>
</dbReference>
<dbReference type="Pfam" id="PF02321">
    <property type="entry name" value="OEP"/>
    <property type="match status" value="1"/>
</dbReference>
<dbReference type="PANTHER" id="PTHR30026:SF20">
    <property type="entry name" value="OUTER MEMBRANE PROTEIN TOLC"/>
    <property type="match status" value="1"/>
</dbReference>
<keyword evidence="10" id="KW-1185">Reference proteome</keyword>
<accession>A0A5C8J941</accession>
<dbReference type="GO" id="GO:1990281">
    <property type="term" value="C:efflux pump complex"/>
    <property type="evidence" value="ECO:0007669"/>
    <property type="project" value="TreeGrafter"/>
</dbReference>
<organism evidence="9 10">
    <name type="scientific">Pontibacter qinzhouensis</name>
    <dbReference type="NCBI Taxonomy" id="2603253"/>
    <lineage>
        <taxon>Bacteria</taxon>
        <taxon>Pseudomonadati</taxon>
        <taxon>Bacteroidota</taxon>
        <taxon>Cytophagia</taxon>
        <taxon>Cytophagales</taxon>
        <taxon>Hymenobacteraceae</taxon>
        <taxon>Pontibacter</taxon>
    </lineage>
</organism>
<protein>
    <submittedName>
        <fullName evidence="9">TolC family protein</fullName>
    </submittedName>
</protein>
<evidence type="ECO:0000313" key="10">
    <source>
        <dbReference type="Proteomes" id="UP000321926"/>
    </source>
</evidence>